<proteinExistence type="inferred from homology"/>
<dbReference type="PANTHER" id="PTHR42700:SF1">
    <property type="entry name" value="SULFATE ADENYLYLTRANSFERASE"/>
    <property type="match status" value="1"/>
</dbReference>
<comment type="catalytic activity">
    <reaction evidence="1 8 9">
        <text>adenosine 5'-phosphosulfate + ATP = 3'-phosphoadenylyl sulfate + ADP + H(+)</text>
        <dbReference type="Rhea" id="RHEA:24152"/>
        <dbReference type="ChEBI" id="CHEBI:15378"/>
        <dbReference type="ChEBI" id="CHEBI:30616"/>
        <dbReference type="ChEBI" id="CHEBI:58243"/>
        <dbReference type="ChEBI" id="CHEBI:58339"/>
        <dbReference type="ChEBI" id="CHEBI:456216"/>
        <dbReference type="EC" id="2.7.1.25"/>
    </reaction>
</comment>
<keyword evidence="7 8" id="KW-0067">ATP-binding</keyword>
<keyword evidence="12" id="KW-1185">Reference proteome</keyword>
<dbReference type="EC" id="2.7.1.25" evidence="4 8"/>
<dbReference type="PANTHER" id="PTHR42700">
    <property type="entry name" value="SULFATE ADENYLYLTRANSFERASE"/>
    <property type="match status" value="1"/>
</dbReference>
<dbReference type="CDD" id="cd02027">
    <property type="entry name" value="APSK"/>
    <property type="match status" value="1"/>
</dbReference>
<reference evidence="11 12" key="1">
    <citation type="submission" date="2006-06" db="EMBL/GenBank/DDBJ databases">
        <title>Complete sequence of Rubrobacter xylanophilus DSM 9941.</title>
        <authorList>
            <consortium name="US DOE Joint Genome Institute"/>
            <person name="Copeland A."/>
            <person name="Lucas S."/>
            <person name="Lapidus A."/>
            <person name="Barry K."/>
            <person name="Detter J.C."/>
            <person name="Glavina del Rio T."/>
            <person name="Hammon N."/>
            <person name="Israni S."/>
            <person name="Dalin E."/>
            <person name="Tice H."/>
            <person name="Pitluck S."/>
            <person name="Munk A.C."/>
            <person name="Brettin T."/>
            <person name="Bruce D."/>
            <person name="Han C."/>
            <person name="Tapia R."/>
            <person name="Gilna P."/>
            <person name="Schmutz J."/>
            <person name="Larimer F."/>
            <person name="Land M."/>
            <person name="Hauser L."/>
            <person name="Kyrpides N."/>
            <person name="Lykidis A."/>
            <person name="da Costa M.S."/>
            <person name="Rainey F.A."/>
            <person name="Empadinhas N."/>
            <person name="Jolivet E."/>
            <person name="Battista J.R."/>
            <person name="Richardson P."/>
        </authorList>
    </citation>
    <scope>NUCLEOTIDE SEQUENCE [LARGE SCALE GENOMIC DNA]</scope>
    <source>
        <strain evidence="12">DSM 9941 / JCM 11954 / NBRC 16129 / PRD-1</strain>
    </source>
</reference>
<dbReference type="InterPro" id="IPR059117">
    <property type="entry name" value="APS_kinase_dom"/>
</dbReference>
<evidence type="ECO:0000256" key="7">
    <source>
        <dbReference type="ARBA" id="ARBA00022840"/>
    </source>
</evidence>
<dbReference type="InterPro" id="IPR027417">
    <property type="entry name" value="P-loop_NTPase"/>
</dbReference>
<dbReference type="HAMAP" id="MF_00065">
    <property type="entry name" value="Adenylyl_sulf_kinase"/>
    <property type="match status" value="1"/>
</dbReference>
<dbReference type="Proteomes" id="UP000006637">
    <property type="component" value="Chromosome"/>
</dbReference>
<organism evidence="11 12">
    <name type="scientific">Rubrobacter xylanophilus (strain DSM 9941 / JCM 11954 / NBRC 16129 / PRD-1)</name>
    <dbReference type="NCBI Taxonomy" id="266117"/>
    <lineage>
        <taxon>Bacteria</taxon>
        <taxon>Bacillati</taxon>
        <taxon>Actinomycetota</taxon>
        <taxon>Rubrobacteria</taxon>
        <taxon>Rubrobacterales</taxon>
        <taxon>Rubrobacteraceae</taxon>
        <taxon>Rubrobacter</taxon>
    </lineage>
</organism>
<dbReference type="GO" id="GO:0005737">
    <property type="term" value="C:cytoplasm"/>
    <property type="evidence" value="ECO:0007669"/>
    <property type="project" value="TreeGrafter"/>
</dbReference>
<evidence type="ECO:0000313" key="12">
    <source>
        <dbReference type="Proteomes" id="UP000006637"/>
    </source>
</evidence>
<evidence type="ECO:0000256" key="9">
    <source>
        <dbReference type="RuleBase" id="RU004347"/>
    </source>
</evidence>
<comment type="pathway">
    <text evidence="3 8 9">Sulfur metabolism; hydrogen sulfide biosynthesis; sulfite from sulfate: step 2/3.</text>
</comment>
<keyword evidence="8" id="KW-0597">Phosphoprotein</keyword>
<dbReference type="Gene3D" id="3.40.50.300">
    <property type="entry name" value="P-loop containing nucleotide triphosphate hydrolases"/>
    <property type="match status" value="1"/>
</dbReference>
<dbReference type="HOGENOM" id="CLU_046932_2_1_11"/>
<evidence type="ECO:0000256" key="8">
    <source>
        <dbReference type="HAMAP-Rule" id="MF_00065"/>
    </source>
</evidence>
<keyword evidence="8 9" id="KW-0418">Kinase</keyword>
<evidence type="ECO:0000256" key="2">
    <source>
        <dbReference type="ARBA" id="ARBA00002632"/>
    </source>
</evidence>
<evidence type="ECO:0000256" key="5">
    <source>
        <dbReference type="ARBA" id="ARBA00022679"/>
    </source>
</evidence>
<dbReference type="NCBIfam" id="TIGR00455">
    <property type="entry name" value="apsK"/>
    <property type="match status" value="1"/>
</dbReference>
<evidence type="ECO:0000259" key="10">
    <source>
        <dbReference type="Pfam" id="PF01583"/>
    </source>
</evidence>
<dbReference type="NCBIfam" id="NF003013">
    <property type="entry name" value="PRK03846.1"/>
    <property type="match status" value="1"/>
</dbReference>
<dbReference type="STRING" id="266117.Rxyl_0967"/>
<dbReference type="GO" id="GO:0010134">
    <property type="term" value="P:sulfate assimilation via adenylyl sulfate reduction"/>
    <property type="evidence" value="ECO:0007669"/>
    <property type="project" value="TreeGrafter"/>
</dbReference>
<dbReference type="OrthoDB" id="9804504at2"/>
<feature type="domain" description="APS kinase" evidence="10">
    <location>
        <begin position="8"/>
        <end position="157"/>
    </location>
</feature>
<dbReference type="UniPathway" id="UPA00140">
    <property type="reaction ID" value="UER00205"/>
</dbReference>
<gene>
    <name evidence="8" type="primary">cysC</name>
    <name evidence="11" type="ordered locus">Rxyl_0967</name>
</gene>
<evidence type="ECO:0000313" key="11">
    <source>
        <dbReference type="EMBL" id="ABG03934.1"/>
    </source>
</evidence>
<comment type="similarity">
    <text evidence="8 9">Belongs to the APS kinase family.</text>
</comment>
<sequence>MTDSRYGRGFTLWFTGLSGAGKTTIAEIVEKELRERRGAVEVLDGDIVRTNLSKGLGFSREDRDTNVLRIGFVANLLTRNGVAVIVSAISPYREARDKVRQMIGEDFIEVYVDAPLEVCAERDVKGLYKKALAGEIPQFTGVSDPYEPPVAPELHIRTNEERPHQSARRVIEKLEELGYLQPVREYNRA</sequence>
<accession>Q1AXE4</accession>
<dbReference type="Pfam" id="PF01583">
    <property type="entry name" value="APS_kinase"/>
    <property type="match status" value="1"/>
</dbReference>
<dbReference type="SUPFAM" id="SSF52540">
    <property type="entry name" value="P-loop containing nucleoside triphosphate hydrolases"/>
    <property type="match status" value="1"/>
</dbReference>
<protein>
    <recommendedName>
        <fullName evidence="4 8">Adenylyl-sulfate kinase</fullName>
        <ecNumber evidence="4 8">2.7.1.25</ecNumber>
    </recommendedName>
    <alternativeName>
        <fullName evidence="8">APS kinase</fullName>
    </alternativeName>
    <alternativeName>
        <fullName evidence="8">ATP adenosine-5'-phosphosulfate 3'-phosphotransferase</fullName>
    </alternativeName>
    <alternativeName>
        <fullName evidence="8">Adenosine-5'-phosphosulfate kinase</fullName>
    </alternativeName>
</protein>
<dbReference type="NCBIfam" id="NF002059">
    <property type="entry name" value="PRK00889.1"/>
    <property type="match status" value="1"/>
</dbReference>
<comment type="function">
    <text evidence="2 8 9">Catalyzes the synthesis of activated sulfate.</text>
</comment>
<name>Q1AXE4_RUBXD</name>
<dbReference type="EMBL" id="CP000386">
    <property type="protein sequence ID" value="ABG03934.1"/>
    <property type="molecule type" value="Genomic_DNA"/>
</dbReference>
<keyword evidence="6 8" id="KW-0547">Nucleotide-binding</keyword>
<dbReference type="InterPro" id="IPR050512">
    <property type="entry name" value="Sulf_AdTrans/APS_kinase"/>
</dbReference>
<dbReference type="PhylomeDB" id="Q1AXE4"/>
<dbReference type="eggNOG" id="COG0529">
    <property type="taxonomic scope" value="Bacteria"/>
</dbReference>
<feature type="binding site" evidence="8">
    <location>
        <begin position="16"/>
        <end position="23"/>
    </location>
    <ligand>
        <name>ATP</name>
        <dbReference type="ChEBI" id="CHEBI:30616"/>
    </ligand>
</feature>
<dbReference type="InterPro" id="IPR002891">
    <property type="entry name" value="APS"/>
</dbReference>
<dbReference type="FunFam" id="3.40.50.300:FF:000802">
    <property type="entry name" value="Sulfate adenylyltransferase"/>
    <property type="match status" value="1"/>
</dbReference>
<dbReference type="RefSeq" id="WP_011563952.1">
    <property type="nucleotide sequence ID" value="NC_008148.1"/>
</dbReference>
<dbReference type="GO" id="GO:0004781">
    <property type="term" value="F:sulfate adenylyltransferase (ATP) activity"/>
    <property type="evidence" value="ECO:0007669"/>
    <property type="project" value="TreeGrafter"/>
</dbReference>
<evidence type="ECO:0000256" key="3">
    <source>
        <dbReference type="ARBA" id="ARBA00004806"/>
    </source>
</evidence>
<evidence type="ECO:0000256" key="6">
    <source>
        <dbReference type="ARBA" id="ARBA00022741"/>
    </source>
</evidence>
<evidence type="ECO:0000256" key="1">
    <source>
        <dbReference type="ARBA" id="ARBA00001823"/>
    </source>
</evidence>
<keyword evidence="5 8" id="KW-0808">Transferase</keyword>
<dbReference type="GO" id="GO:0004020">
    <property type="term" value="F:adenylylsulfate kinase activity"/>
    <property type="evidence" value="ECO:0007669"/>
    <property type="project" value="UniProtKB-UniRule"/>
</dbReference>
<dbReference type="GO" id="GO:0070814">
    <property type="term" value="P:hydrogen sulfide biosynthetic process"/>
    <property type="evidence" value="ECO:0007669"/>
    <property type="project" value="UniProtKB-UniRule"/>
</dbReference>
<evidence type="ECO:0000256" key="4">
    <source>
        <dbReference type="ARBA" id="ARBA00012121"/>
    </source>
</evidence>
<dbReference type="AlphaFoldDB" id="Q1AXE4"/>
<dbReference type="GO" id="GO:0005524">
    <property type="term" value="F:ATP binding"/>
    <property type="evidence" value="ECO:0007669"/>
    <property type="project" value="UniProtKB-UniRule"/>
</dbReference>
<dbReference type="KEGG" id="rxy:Rxyl_0967"/>
<dbReference type="GO" id="GO:0019379">
    <property type="term" value="P:sulfate assimilation, phosphoadenylyl sulfate reduction by phosphoadenylyl-sulfate reductase (thioredoxin)"/>
    <property type="evidence" value="ECO:0007669"/>
    <property type="project" value="TreeGrafter"/>
</dbReference>
<feature type="active site" description="Phosphoserine intermediate" evidence="8">
    <location>
        <position position="90"/>
    </location>
</feature>